<keyword evidence="2" id="KW-1185">Reference proteome</keyword>
<reference evidence="1 2" key="1">
    <citation type="submission" date="2014-11" db="EMBL/GenBank/DDBJ databases">
        <authorList>
            <person name="Zhu J."/>
            <person name="Qi W."/>
            <person name="Song R."/>
        </authorList>
    </citation>
    <scope>NUCLEOTIDE SEQUENCE [LARGE SCALE GENOMIC DNA]</scope>
</reference>
<dbReference type="EMBL" id="CDMY01000255">
    <property type="protein sequence ID" value="CEL97732.1"/>
    <property type="molecule type" value="Genomic_DNA"/>
</dbReference>
<protein>
    <submittedName>
        <fullName evidence="1">Uncharacterized protein</fullName>
    </submittedName>
</protein>
<dbReference type="VEuPathDB" id="CryptoDB:Vbra_12317"/>
<organism evidence="1 2">
    <name type="scientific">Vitrella brassicaformis (strain CCMP3155)</name>
    <dbReference type="NCBI Taxonomy" id="1169540"/>
    <lineage>
        <taxon>Eukaryota</taxon>
        <taxon>Sar</taxon>
        <taxon>Alveolata</taxon>
        <taxon>Colpodellida</taxon>
        <taxon>Vitrellaceae</taxon>
        <taxon>Vitrella</taxon>
    </lineage>
</organism>
<evidence type="ECO:0000313" key="2">
    <source>
        <dbReference type="Proteomes" id="UP000041254"/>
    </source>
</evidence>
<evidence type="ECO:0000313" key="1">
    <source>
        <dbReference type="EMBL" id="CEL97732.1"/>
    </source>
</evidence>
<accession>A0A0G4ELA4</accession>
<dbReference type="InParanoid" id="A0A0G4ELA4"/>
<dbReference type="PANTHER" id="PTHR13109">
    <property type="entry name" value="NEUROCHONDRIN"/>
    <property type="match status" value="1"/>
</dbReference>
<dbReference type="Proteomes" id="UP000041254">
    <property type="component" value="Unassembled WGS sequence"/>
</dbReference>
<sequence>MASASSDNEDHASGDIRVPDEETLVKMLEGCMPGGYASPDKVLELIDGKNDEERFLGLVLTTTLPPEWMRNEAQRILLMSGIHRDFLARLLRAGGTYAAICSVVLDGLLTDNYARIKFGTLIPQLVDCLPASLVMDTQPAANQEDQQSSSSGTSEQLMRVQRASVEGTISFEAVVSCLCKASTLPGGHGCVDPAVMCPPIVGKVQQVGVERMPVDTMKHIMSLWGHMLPLLTDTVVDEYCDLLMDTLVRRQDESTLMAAGVLGGWLEKAAEKAQWLRRFVDRLEGTLKALEVLLQNRLPNKERCDVLNTVVQLIHNYGDNLIRRHGGLLRLALKLASVELHIELDNVLLEPLTPQGKKSLAVALRLVEAIARGVDRLCQHMDRTDTQDSDVNLSDIFDGLRQCLKVLFEFFGEIREGRRPPSDFRAEIGMAVRPVAVWMAAEPEGFQKDFLKVLGALTAELRLQDYTYLLPALETLTVSDWVETEGVVPTLFNILLDPQLEPYRQDEEKSIQSTACALLTAATLDMLSMEVIEQMKTPPKLPKRRPIPLLPCRRPPEGYRNGLPELDICPFNGPGIIVDHSPPSVWVMHFCLHLFYKHHFFKHGPLPIATKTQTRTALRRDNTTTATTNGSTAADTPTPAAAAKVAMRRASVGGEGARVAAVGVGDGVDMGWSDDEYWGLEMRVLTLALLTARFTQLMVRDHVTLDELLTIWEVSCRDWLCLAPRTTEDYVPFTVEGRRRLAIWLRYSRVICLAFHLHPYGCWVFGRAVLAHNQQYLEARRKMQTGATLSDTSGMGPWRGWMLPPTPPVDEDTWPQQDNDVVEWMRRYVVDHLTASQRPS</sequence>
<dbReference type="AlphaFoldDB" id="A0A0G4ELA4"/>
<gene>
    <name evidence="1" type="ORF">Vbra_12317</name>
</gene>
<dbReference type="InterPro" id="IPR008709">
    <property type="entry name" value="Neurochondrin"/>
</dbReference>
<name>A0A0G4ELA4_VITBC</name>
<proteinExistence type="predicted"/>
<dbReference type="PANTHER" id="PTHR13109:SF7">
    <property type="entry name" value="NEUROCHONDRIN"/>
    <property type="match status" value="1"/>
</dbReference>